<reference evidence="5" key="1">
    <citation type="submission" date="2020-11" db="EMBL/GenBank/DDBJ databases">
        <authorList>
            <person name="Tran Van P."/>
        </authorList>
    </citation>
    <scope>NUCLEOTIDE SEQUENCE</scope>
</reference>
<dbReference type="OrthoDB" id="409330at2759"/>
<dbReference type="EMBL" id="LR900162">
    <property type="protein sequence ID" value="CAD7244469.1"/>
    <property type="molecule type" value="Genomic_DNA"/>
</dbReference>
<dbReference type="NCBIfam" id="TIGR02244">
    <property type="entry name" value="HAD-IG-Ncltidse"/>
    <property type="match status" value="1"/>
</dbReference>
<dbReference type="AlphaFoldDB" id="A0A7R9A1S0"/>
<comment type="similarity">
    <text evidence="1">Belongs to the 5'(3')-deoxyribonucleotidase family.</text>
</comment>
<dbReference type="PANTHER" id="PTHR12103:SF12">
    <property type="entry name" value="FI20020P1"/>
    <property type="match status" value="1"/>
</dbReference>
<accession>A0A7R9A1S0</accession>
<dbReference type="Pfam" id="PF05761">
    <property type="entry name" value="5_nucleotid"/>
    <property type="match status" value="2"/>
</dbReference>
<proteinExistence type="inferred from homology"/>
<keyword evidence="2" id="KW-0479">Metal-binding</keyword>
<evidence type="ECO:0000313" key="6">
    <source>
        <dbReference type="Proteomes" id="UP000677054"/>
    </source>
</evidence>
<keyword evidence="4" id="KW-0460">Magnesium</keyword>
<dbReference type="Gene3D" id="3.40.50.1000">
    <property type="entry name" value="HAD superfamily/HAD-like"/>
    <property type="match status" value="1"/>
</dbReference>
<dbReference type="PANTHER" id="PTHR12103">
    <property type="entry name" value="5'-NUCLEOTIDASE DOMAIN-CONTAINING"/>
    <property type="match status" value="1"/>
</dbReference>
<dbReference type="InterPro" id="IPR036412">
    <property type="entry name" value="HAD-like_sf"/>
</dbReference>
<dbReference type="EMBL" id="CAJPEV010000645">
    <property type="protein sequence ID" value="CAG0887191.1"/>
    <property type="molecule type" value="Genomic_DNA"/>
</dbReference>
<dbReference type="Proteomes" id="UP000677054">
    <property type="component" value="Unassembled WGS sequence"/>
</dbReference>
<evidence type="ECO:0000256" key="3">
    <source>
        <dbReference type="ARBA" id="ARBA00022801"/>
    </source>
</evidence>
<evidence type="ECO:0000256" key="1">
    <source>
        <dbReference type="ARBA" id="ARBA00009589"/>
    </source>
</evidence>
<evidence type="ECO:0000256" key="2">
    <source>
        <dbReference type="ARBA" id="ARBA00022723"/>
    </source>
</evidence>
<keyword evidence="6" id="KW-1185">Reference proteome</keyword>
<evidence type="ECO:0008006" key="7">
    <source>
        <dbReference type="Google" id="ProtNLM"/>
    </source>
</evidence>
<protein>
    <recommendedName>
        <fullName evidence="7">5'-nucleotidase domain-containing protein 3</fullName>
    </recommendedName>
</protein>
<dbReference type="InterPro" id="IPR023214">
    <property type="entry name" value="HAD_sf"/>
</dbReference>
<name>A0A7R9A1S0_9CRUS</name>
<dbReference type="SUPFAM" id="SSF56784">
    <property type="entry name" value="HAD-like"/>
    <property type="match status" value="1"/>
</dbReference>
<evidence type="ECO:0000256" key="4">
    <source>
        <dbReference type="ARBA" id="ARBA00022842"/>
    </source>
</evidence>
<organism evidence="5">
    <name type="scientific">Darwinula stevensoni</name>
    <dbReference type="NCBI Taxonomy" id="69355"/>
    <lineage>
        <taxon>Eukaryota</taxon>
        <taxon>Metazoa</taxon>
        <taxon>Ecdysozoa</taxon>
        <taxon>Arthropoda</taxon>
        <taxon>Crustacea</taxon>
        <taxon>Oligostraca</taxon>
        <taxon>Ostracoda</taxon>
        <taxon>Podocopa</taxon>
        <taxon>Podocopida</taxon>
        <taxon>Darwinulocopina</taxon>
        <taxon>Darwinuloidea</taxon>
        <taxon>Darwinulidae</taxon>
        <taxon>Darwinula</taxon>
    </lineage>
</organism>
<dbReference type="InterPro" id="IPR008380">
    <property type="entry name" value="HAD-SF_hydro_IG_5-nucl"/>
</dbReference>
<dbReference type="GO" id="GO:0008253">
    <property type="term" value="F:5'-nucleotidase activity"/>
    <property type="evidence" value="ECO:0007669"/>
    <property type="project" value="TreeGrafter"/>
</dbReference>
<keyword evidence="3" id="KW-0378">Hydrolase</keyword>
<sequence>MFTPGMVKGLKGGASLGMTMKRRRPTSLSLVLDDPTGPLLTSLQRNFSSLRMRKAPTSLMENLSLAIGVSRMLQGPWKELCLCQKRSSSSHSEKLWRAYEDAKKHCKSKKLPPDVDPNGVFACNELDLRNIDVYGFDYDYTLAQYKSKMDYVIYSLAREVLITDNKYPAAVLDAEFSPDFAIRGLHYDIVHGLLFKLDQFHQIQQGTAYRGCHRIEEKELLELYQGSTCIPAESIEGPQLGQPHRMVQLADLFALPAMSLLSNITTHFLSNNIEFQPGVLFSDVEKAVRSIHPVMHNEVKQNVEEYLDKSPELRQYLERLAAANKKLFLLTNSPHPFVDRGLSYLLGDDWTDLFDVIICGASKPKFFSERGMRPFRIYDPKMDRFKWDVVKSLQKGVIYVEREIEIQNTQEYKETVNWLQVLTHLIDDLQDSCKDSESSQIRQQWEQEIDQLRIKAKAFFNPRFGSVFRTHHNPTYFSQRIFQVADIYTSNLVNFLKPDLDHTFYPRRGALPHEYRYMFI</sequence>
<dbReference type="GO" id="GO:0046872">
    <property type="term" value="F:metal ion binding"/>
    <property type="evidence" value="ECO:0007669"/>
    <property type="project" value="UniProtKB-KW"/>
</dbReference>
<gene>
    <name evidence="5" type="ORF">DSTB1V02_LOCUS4365</name>
</gene>
<evidence type="ECO:0000313" key="5">
    <source>
        <dbReference type="EMBL" id="CAD7244469.1"/>
    </source>
</evidence>